<keyword evidence="1" id="KW-1133">Transmembrane helix</keyword>
<keyword evidence="3" id="KW-1185">Reference proteome</keyword>
<keyword evidence="1" id="KW-0472">Membrane</keyword>
<evidence type="ECO:0000313" key="2">
    <source>
        <dbReference type="EMBL" id="GAA0404411.1"/>
    </source>
</evidence>
<dbReference type="Proteomes" id="UP001500340">
    <property type="component" value="Unassembled WGS sequence"/>
</dbReference>
<protein>
    <submittedName>
        <fullName evidence="2">Uncharacterized protein</fullName>
    </submittedName>
</protein>
<feature type="transmembrane region" description="Helical" evidence="1">
    <location>
        <begin position="62"/>
        <end position="84"/>
    </location>
</feature>
<name>A0ABN0YQ00_9BACL</name>
<accession>A0ABN0YQ00</accession>
<feature type="transmembrane region" description="Helical" evidence="1">
    <location>
        <begin position="20"/>
        <end position="42"/>
    </location>
</feature>
<dbReference type="EMBL" id="BAAACX010000017">
    <property type="protein sequence ID" value="GAA0404411.1"/>
    <property type="molecule type" value="Genomic_DNA"/>
</dbReference>
<evidence type="ECO:0000313" key="3">
    <source>
        <dbReference type="Proteomes" id="UP001500340"/>
    </source>
</evidence>
<sequence>MGTGNNSFNHMKSKGRTHNFVIQPLLSSGASTILIIGFQYLFMRLDYGSIFANELFVKGIKSGWHVILSVFIGMYIVYAITNVIRWEFHKRKSK</sequence>
<evidence type="ECO:0000256" key="1">
    <source>
        <dbReference type="SAM" id="Phobius"/>
    </source>
</evidence>
<reference evidence="2 3" key="1">
    <citation type="journal article" date="2019" name="Int. J. Syst. Evol. Microbiol.">
        <title>The Global Catalogue of Microorganisms (GCM) 10K type strain sequencing project: providing services to taxonomists for standard genome sequencing and annotation.</title>
        <authorList>
            <consortium name="The Broad Institute Genomics Platform"/>
            <consortium name="The Broad Institute Genome Sequencing Center for Infectious Disease"/>
            <person name="Wu L."/>
            <person name="Ma J."/>
        </authorList>
    </citation>
    <scope>NUCLEOTIDE SEQUENCE [LARGE SCALE GENOMIC DNA]</scope>
    <source>
        <strain evidence="2 3">JCM 12774</strain>
    </source>
</reference>
<keyword evidence="1" id="KW-0812">Transmembrane</keyword>
<comment type="caution">
    <text evidence="2">The sequence shown here is derived from an EMBL/GenBank/DDBJ whole genome shotgun (WGS) entry which is preliminary data.</text>
</comment>
<proteinExistence type="predicted"/>
<gene>
    <name evidence="2" type="ORF">GCM10008933_38500</name>
</gene>
<organism evidence="2 3">
    <name type="scientific">Paenibacillus motobuensis</name>
    <dbReference type="NCBI Taxonomy" id="295324"/>
    <lineage>
        <taxon>Bacteria</taxon>
        <taxon>Bacillati</taxon>
        <taxon>Bacillota</taxon>
        <taxon>Bacilli</taxon>
        <taxon>Bacillales</taxon>
        <taxon>Paenibacillaceae</taxon>
        <taxon>Paenibacillus</taxon>
    </lineage>
</organism>